<dbReference type="OrthoDB" id="63399at2"/>
<protein>
    <submittedName>
        <fullName evidence="1">Uncharacterized conserved protein, DUF849 family</fullName>
    </submittedName>
</protein>
<dbReference type="GO" id="GO:0043720">
    <property type="term" value="F:3-keto-5-aminohexanoate cleavage activity"/>
    <property type="evidence" value="ECO:0007669"/>
    <property type="project" value="InterPro"/>
</dbReference>
<gene>
    <name evidence="1" type="ORF">SAMN06265218_113122</name>
</gene>
<reference evidence="1 2" key="1">
    <citation type="submission" date="2017-05" db="EMBL/GenBank/DDBJ databases">
        <authorList>
            <person name="Varghese N."/>
            <person name="Submissions S."/>
        </authorList>
    </citation>
    <scope>NUCLEOTIDE SEQUENCE [LARGE SCALE GENOMIC DNA]</scope>
    <source>
        <strain evidence="1 2">DSM 21194</strain>
    </source>
</reference>
<proteinExistence type="predicted"/>
<dbReference type="PANTHER" id="PTHR37418:SF1">
    <property type="entry name" value="3-KETO-5-AMINOHEXANOATE CLEAVAGE PROTEIN"/>
    <property type="match status" value="1"/>
</dbReference>
<accession>A0A521E844</accession>
<dbReference type="Pfam" id="PF05853">
    <property type="entry name" value="BKACE"/>
    <property type="match status" value="2"/>
</dbReference>
<sequence length="243" mass="26935">MLLQVTLNGSRFPEEHPHIPVSPGQIALQSRHAVEACAHAIHMHPRGEEGQESLAAADLSAALHAVRAAEVTAPIGVSTGEWIEPDVTKRLERIDSWTVLPDFASVNFHERGAREVARLLLSLDIGMEAGIHSVEAAKRFTAFAQSKEALRVLIEIPDLPPDQATRLLHDIEHVLDHHSPGLPRLLHGYEGSAWPMIKKAAQRNYYSRIGLEDTLYLPGQKIVYDNTQLVQTAVQMIKKKKSE</sequence>
<keyword evidence="2" id="KW-1185">Reference proteome</keyword>
<evidence type="ECO:0000313" key="2">
    <source>
        <dbReference type="Proteomes" id="UP000317593"/>
    </source>
</evidence>
<dbReference type="Proteomes" id="UP000317593">
    <property type="component" value="Unassembled WGS sequence"/>
</dbReference>
<dbReference type="InterPro" id="IPR008567">
    <property type="entry name" value="BKACE"/>
</dbReference>
<organism evidence="1 2">
    <name type="scientific">Fodinibius sediminis</name>
    <dbReference type="NCBI Taxonomy" id="1214077"/>
    <lineage>
        <taxon>Bacteria</taxon>
        <taxon>Pseudomonadati</taxon>
        <taxon>Balneolota</taxon>
        <taxon>Balneolia</taxon>
        <taxon>Balneolales</taxon>
        <taxon>Balneolaceae</taxon>
        <taxon>Fodinibius</taxon>
    </lineage>
</organism>
<name>A0A521E844_9BACT</name>
<evidence type="ECO:0000313" key="1">
    <source>
        <dbReference type="EMBL" id="SMO79340.1"/>
    </source>
</evidence>
<dbReference type="AlphaFoldDB" id="A0A521E844"/>
<dbReference type="InterPro" id="IPR013785">
    <property type="entry name" value="Aldolase_TIM"/>
</dbReference>
<dbReference type="RefSeq" id="WP_142715309.1">
    <property type="nucleotide sequence ID" value="NZ_FXTH01000013.1"/>
</dbReference>
<dbReference type="EMBL" id="FXTH01000013">
    <property type="protein sequence ID" value="SMO79340.1"/>
    <property type="molecule type" value="Genomic_DNA"/>
</dbReference>
<dbReference type="Gene3D" id="3.20.20.70">
    <property type="entry name" value="Aldolase class I"/>
    <property type="match status" value="1"/>
</dbReference>
<dbReference type="PANTHER" id="PTHR37418">
    <property type="entry name" value="3-KETO-5-AMINOHEXANOATE CLEAVAGE ENZYME-RELATED"/>
    <property type="match status" value="1"/>
</dbReference>